<dbReference type="Gene3D" id="1.10.3990.20">
    <property type="entry name" value="protein bp1543"/>
    <property type="match status" value="1"/>
</dbReference>
<dbReference type="EMBL" id="RZIJ01000003">
    <property type="protein sequence ID" value="RUQ74676.1"/>
    <property type="molecule type" value="Genomic_DNA"/>
</dbReference>
<dbReference type="AlphaFoldDB" id="A0A3S0WP04"/>
<organism evidence="2 3">
    <name type="scientific">Azospirillum doebereinerae</name>
    <dbReference type="NCBI Taxonomy" id="92933"/>
    <lineage>
        <taxon>Bacteria</taxon>
        <taxon>Pseudomonadati</taxon>
        <taxon>Pseudomonadota</taxon>
        <taxon>Alphaproteobacteria</taxon>
        <taxon>Rhodospirillales</taxon>
        <taxon>Azospirillaceae</taxon>
        <taxon>Azospirillum</taxon>
    </lineage>
</organism>
<comment type="caution">
    <text evidence="2">The sequence shown here is derived from an EMBL/GenBank/DDBJ whole genome shotgun (WGS) entry which is preliminary data.</text>
</comment>
<feature type="domain" description="Ribbon-helix-helix" evidence="1">
    <location>
        <begin position="17"/>
        <end position="79"/>
    </location>
</feature>
<gene>
    <name evidence="2" type="ORF">EJ913_05315</name>
</gene>
<dbReference type="InterPro" id="IPR027373">
    <property type="entry name" value="RHH_dom"/>
</dbReference>
<accession>A0A3S0WP04</accession>
<dbReference type="InterPro" id="IPR038268">
    <property type="entry name" value="RHH_sf"/>
</dbReference>
<keyword evidence="3" id="KW-1185">Reference proteome</keyword>
<sequence length="85" mass="9485">MAVLDHAPLVAWPLVAARTVPLRDRQTRLRLETAVWEGLDAIAEREGCPVKELCVALDADRPPNVTLSSAIRSYVLDYFRAVERA</sequence>
<evidence type="ECO:0000313" key="2">
    <source>
        <dbReference type="EMBL" id="RUQ74676.1"/>
    </source>
</evidence>
<dbReference type="Proteomes" id="UP000280346">
    <property type="component" value="Unassembled WGS sequence"/>
</dbReference>
<evidence type="ECO:0000313" key="3">
    <source>
        <dbReference type="Proteomes" id="UP000280346"/>
    </source>
</evidence>
<reference evidence="2 3" key="1">
    <citation type="submission" date="2018-12" db="EMBL/GenBank/DDBJ databases">
        <authorList>
            <person name="Yang Y."/>
        </authorList>
    </citation>
    <scope>NUCLEOTIDE SEQUENCE [LARGE SCALE GENOMIC DNA]</scope>
    <source>
        <strain evidence="2 3">GSF71</strain>
    </source>
</reference>
<dbReference type="Pfam" id="PF13467">
    <property type="entry name" value="RHH_4"/>
    <property type="match status" value="1"/>
</dbReference>
<protein>
    <recommendedName>
        <fullName evidence="1">Ribbon-helix-helix domain-containing protein</fullName>
    </recommendedName>
</protein>
<dbReference type="OrthoDB" id="7306635at2"/>
<evidence type="ECO:0000259" key="1">
    <source>
        <dbReference type="Pfam" id="PF13467"/>
    </source>
</evidence>
<proteinExistence type="predicted"/>
<name>A0A3S0WP04_9PROT</name>